<proteinExistence type="predicted"/>
<organism evidence="7 8">
    <name type="scientific">Melanomma pulvis-pyrius CBS 109.77</name>
    <dbReference type="NCBI Taxonomy" id="1314802"/>
    <lineage>
        <taxon>Eukaryota</taxon>
        <taxon>Fungi</taxon>
        <taxon>Dikarya</taxon>
        <taxon>Ascomycota</taxon>
        <taxon>Pezizomycotina</taxon>
        <taxon>Dothideomycetes</taxon>
        <taxon>Pleosporomycetidae</taxon>
        <taxon>Pleosporales</taxon>
        <taxon>Melanommataceae</taxon>
        <taxon>Melanomma</taxon>
    </lineage>
</organism>
<evidence type="ECO:0000256" key="5">
    <source>
        <dbReference type="SAM" id="MobiDB-lite"/>
    </source>
</evidence>
<dbReference type="OrthoDB" id="5384040at2759"/>
<keyword evidence="2 6" id="KW-0812">Transmembrane</keyword>
<evidence type="ECO:0000256" key="4">
    <source>
        <dbReference type="ARBA" id="ARBA00023136"/>
    </source>
</evidence>
<dbReference type="GO" id="GO:0016020">
    <property type="term" value="C:membrane"/>
    <property type="evidence" value="ECO:0007669"/>
    <property type="project" value="UniProtKB-SubCell"/>
</dbReference>
<dbReference type="AlphaFoldDB" id="A0A6A6WQ88"/>
<evidence type="ECO:0000313" key="8">
    <source>
        <dbReference type="Proteomes" id="UP000799757"/>
    </source>
</evidence>
<feature type="region of interest" description="Disordered" evidence="5">
    <location>
        <begin position="296"/>
        <end position="355"/>
    </location>
</feature>
<dbReference type="EMBL" id="MU002510">
    <property type="protein sequence ID" value="KAF2786236.1"/>
    <property type="molecule type" value="Genomic_DNA"/>
</dbReference>
<dbReference type="Pfam" id="PF04479">
    <property type="entry name" value="RTA1"/>
    <property type="match status" value="1"/>
</dbReference>
<name>A0A6A6WQ88_9PLEO</name>
<dbReference type="InterPro" id="IPR007568">
    <property type="entry name" value="RTA1"/>
</dbReference>
<dbReference type="PANTHER" id="PTHR31465:SF15">
    <property type="entry name" value="LIPID TRANSPORTER ATNI-RELATED"/>
    <property type="match status" value="1"/>
</dbReference>
<keyword evidence="8" id="KW-1185">Reference proteome</keyword>
<evidence type="ECO:0000256" key="2">
    <source>
        <dbReference type="ARBA" id="ARBA00022692"/>
    </source>
</evidence>
<feature type="transmembrane region" description="Helical" evidence="6">
    <location>
        <begin position="266"/>
        <end position="286"/>
    </location>
</feature>
<comment type="subcellular location">
    <subcellularLocation>
        <location evidence="1">Membrane</location>
        <topology evidence="1">Multi-pass membrane protein</topology>
    </subcellularLocation>
</comment>
<keyword evidence="3 6" id="KW-1133">Transmembrane helix</keyword>
<sequence length="355" mass="39471">MASSTATFLPSTTATALPSCITATPGRDGYVPPDACNAQWAYSPSFSAAITYAVLFGILAVAQTALAILYRKGFCWVMIMATAWELVAFVTRAMGSHNQQSEALSFVSNIFFLLAPLWVNAYAYMTAGRLIWTFHPNKSIFRVKAMSIGKYFVWLDVLSFLIQGTGGSMLNPGNGAKTMNLGKNIYMTGVGIQQLFIVLFLVLIVRFHMDLVRLEKSGSLHTNLRWKWLTYALYAVLTLISMRIIFRLIEFSAGADVSNPLPYHEIYPLVLDAFPMVTAITILTVLHPGMVLKGPESEFPSRRERKAAKKEKKAEKKARKAEKKMAKSKGIGQIGSYEPQQQMLGQDLEMGNRRL</sequence>
<feature type="transmembrane region" description="Helical" evidence="6">
    <location>
        <begin position="185"/>
        <end position="207"/>
    </location>
</feature>
<feature type="compositionally biased region" description="Basic residues" evidence="5">
    <location>
        <begin position="303"/>
        <end position="322"/>
    </location>
</feature>
<protein>
    <recommendedName>
        <fullName evidence="9">RTA1-domain-containing protein</fullName>
    </recommendedName>
</protein>
<feature type="transmembrane region" description="Helical" evidence="6">
    <location>
        <begin position="40"/>
        <end position="62"/>
    </location>
</feature>
<feature type="transmembrane region" description="Helical" evidence="6">
    <location>
        <begin position="228"/>
        <end position="246"/>
    </location>
</feature>
<evidence type="ECO:0000256" key="6">
    <source>
        <dbReference type="SAM" id="Phobius"/>
    </source>
</evidence>
<accession>A0A6A6WQ88</accession>
<feature type="transmembrane region" description="Helical" evidence="6">
    <location>
        <begin position="74"/>
        <end position="94"/>
    </location>
</feature>
<reference evidence="7" key="1">
    <citation type="journal article" date="2020" name="Stud. Mycol.">
        <title>101 Dothideomycetes genomes: a test case for predicting lifestyles and emergence of pathogens.</title>
        <authorList>
            <person name="Haridas S."/>
            <person name="Albert R."/>
            <person name="Binder M."/>
            <person name="Bloem J."/>
            <person name="Labutti K."/>
            <person name="Salamov A."/>
            <person name="Andreopoulos B."/>
            <person name="Baker S."/>
            <person name="Barry K."/>
            <person name="Bills G."/>
            <person name="Bluhm B."/>
            <person name="Cannon C."/>
            <person name="Castanera R."/>
            <person name="Culley D."/>
            <person name="Daum C."/>
            <person name="Ezra D."/>
            <person name="Gonzalez J."/>
            <person name="Henrissat B."/>
            <person name="Kuo A."/>
            <person name="Liang C."/>
            <person name="Lipzen A."/>
            <person name="Lutzoni F."/>
            <person name="Magnuson J."/>
            <person name="Mondo S."/>
            <person name="Nolan M."/>
            <person name="Ohm R."/>
            <person name="Pangilinan J."/>
            <person name="Park H.-J."/>
            <person name="Ramirez L."/>
            <person name="Alfaro M."/>
            <person name="Sun H."/>
            <person name="Tritt A."/>
            <person name="Yoshinaga Y."/>
            <person name="Zwiers L.-H."/>
            <person name="Turgeon B."/>
            <person name="Goodwin S."/>
            <person name="Spatafora J."/>
            <person name="Crous P."/>
            <person name="Grigoriev I."/>
        </authorList>
    </citation>
    <scope>NUCLEOTIDE SEQUENCE</scope>
    <source>
        <strain evidence="7">CBS 109.77</strain>
    </source>
</reference>
<evidence type="ECO:0000256" key="3">
    <source>
        <dbReference type="ARBA" id="ARBA00022989"/>
    </source>
</evidence>
<dbReference type="Proteomes" id="UP000799757">
    <property type="component" value="Unassembled WGS sequence"/>
</dbReference>
<dbReference type="PANTHER" id="PTHR31465">
    <property type="entry name" value="PROTEIN RTA1-RELATED"/>
    <property type="match status" value="1"/>
</dbReference>
<feature type="transmembrane region" description="Helical" evidence="6">
    <location>
        <begin position="106"/>
        <end position="127"/>
    </location>
</feature>
<evidence type="ECO:0008006" key="9">
    <source>
        <dbReference type="Google" id="ProtNLM"/>
    </source>
</evidence>
<evidence type="ECO:0000256" key="1">
    <source>
        <dbReference type="ARBA" id="ARBA00004141"/>
    </source>
</evidence>
<evidence type="ECO:0000313" key="7">
    <source>
        <dbReference type="EMBL" id="KAF2786236.1"/>
    </source>
</evidence>
<gene>
    <name evidence="7" type="ORF">K505DRAFT_330487</name>
</gene>
<keyword evidence="4 6" id="KW-0472">Membrane</keyword>
<feature type="transmembrane region" description="Helical" evidence="6">
    <location>
        <begin position="148"/>
        <end position="165"/>
    </location>
</feature>